<dbReference type="SUPFAM" id="SSF109854">
    <property type="entry name" value="DinB/YfiT-like putative metalloenzymes"/>
    <property type="match status" value="1"/>
</dbReference>
<gene>
    <name evidence="2" type="ORF">HH308_16020</name>
</gene>
<accession>A0A848KVW7</accession>
<keyword evidence="3" id="KW-1185">Reference proteome</keyword>
<feature type="domain" description="Mycothiol-dependent maleylpyruvate isomerase metal-binding" evidence="1">
    <location>
        <begin position="11"/>
        <end position="147"/>
    </location>
</feature>
<name>A0A848KVW7_9ACTN</name>
<evidence type="ECO:0000259" key="1">
    <source>
        <dbReference type="Pfam" id="PF11716"/>
    </source>
</evidence>
<dbReference type="Pfam" id="PF11716">
    <property type="entry name" value="MDMPI_N"/>
    <property type="match status" value="1"/>
</dbReference>
<dbReference type="GO" id="GO:0046872">
    <property type="term" value="F:metal ion binding"/>
    <property type="evidence" value="ECO:0007669"/>
    <property type="project" value="InterPro"/>
</dbReference>
<comment type="caution">
    <text evidence="2">The sequence shown here is derived from an EMBL/GenBank/DDBJ whole genome shotgun (WGS) entry which is preliminary data.</text>
</comment>
<proteinExistence type="predicted"/>
<sequence>MVDINEVLDDLRTEGQIVEGFLTSLTPTEWQTLTPAAGWSIAHQIGHLLWTDDAARHSLIDSGEFTQIRAAWMAAPEAFVDQAAARLALLEPDDLLYRWRNGRNHLALILRTIGADSRIEWFGPTMRPISMASARLMETWAHGHDIAGTLREEYPAGKSLRHIADLGVRTRAFSYRNRGLAPPEASIAVELTAPNGETWAWGDRRNATSWVRGTAEEFCLAVTQRSHLDELHLDITGEDALDWLQIAQAFAGRPTTTPRKRLA</sequence>
<dbReference type="NCBIfam" id="TIGR03083">
    <property type="entry name" value="maleylpyruvate isomerase family mycothiol-dependent enzyme"/>
    <property type="match status" value="1"/>
</dbReference>
<evidence type="ECO:0000313" key="3">
    <source>
        <dbReference type="Proteomes" id="UP000550729"/>
    </source>
</evidence>
<evidence type="ECO:0000313" key="2">
    <source>
        <dbReference type="EMBL" id="NMO02720.1"/>
    </source>
</evidence>
<dbReference type="InterPro" id="IPR024344">
    <property type="entry name" value="MDMPI_metal-binding"/>
</dbReference>
<dbReference type="InterPro" id="IPR017517">
    <property type="entry name" value="Maleyloyr_isom"/>
</dbReference>
<dbReference type="EMBL" id="JABBNB010000016">
    <property type="protein sequence ID" value="NMO02720.1"/>
    <property type="molecule type" value="Genomic_DNA"/>
</dbReference>
<dbReference type="InterPro" id="IPR034660">
    <property type="entry name" value="DinB/YfiT-like"/>
</dbReference>
<dbReference type="Gene3D" id="1.20.120.450">
    <property type="entry name" value="dinb family like domain"/>
    <property type="match status" value="1"/>
</dbReference>
<protein>
    <submittedName>
        <fullName evidence="2">TIGR03084 family protein</fullName>
    </submittedName>
</protein>
<dbReference type="RefSeq" id="WP_170195231.1">
    <property type="nucleotide sequence ID" value="NZ_JABBNB010000016.1"/>
</dbReference>
<dbReference type="InterPro" id="IPR017518">
    <property type="entry name" value="CHP03084"/>
</dbReference>
<dbReference type="AlphaFoldDB" id="A0A848KVW7"/>
<reference evidence="2 3" key="1">
    <citation type="submission" date="2020-04" db="EMBL/GenBank/DDBJ databases">
        <title>Gordonia sp. nov. TBRC 11910.</title>
        <authorList>
            <person name="Suriyachadkun C."/>
        </authorList>
    </citation>
    <scope>NUCLEOTIDE SEQUENCE [LARGE SCALE GENOMIC DNA]</scope>
    <source>
        <strain evidence="2 3">TBRC 11910</strain>
    </source>
</reference>
<organism evidence="2 3">
    <name type="scientific">Gordonia asplenii</name>
    <dbReference type="NCBI Taxonomy" id="2725283"/>
    <lineage>
        <taxon>Bacteria</taxon>
        <taxon>Bacillati</taxon>
        <taxon>Actinomycetota</taxon>
        <taxon>Actinomycetes</taxon>
        <taxon>Mycobacteriales</taxon>
        <taxon>Gordoniaceae</taxon>
        <taxon>Gordonia</taxon>
    </lineage>
</organism>
<dbReference type="NCBIfam" id="TIGR03084">
    <property type="entry name" value="TIGR03084 family metal-binding protein"/>
    <property type="match status" value="1"/>
</dbReference>
<dbReference type="Proteomes" id="UP000550729">
    <property type="component" value="Unassembled WGS sequence"/>
</dbReference>